<sequence>MAQIGDVVPSHFNPSIVTASYFASLCGCLLTVELLHRRGTGVSNWRSWAETFACAAALGAIGIWCMHFIGNRAIILGDGTATIQLVYSPGYSTLSVFLPIIGLSFAFAAAEFPSRSPFLHWSALTCTGVFAGLSVVGMHYIGNFGISNYKLQYVSRYLAASVVIAIGDCLAVLMLFYTWRDKWISDWWKRLLCAVALAGGVSAMHFTASTNCIYELKHYNSHEAIRSRDVQVIIAGILCGTAGLIVMCVLMFTRHRDRVLKRSSQKVMLACAMFDPDGRVLVTTEGVLPAREITDKYNHRTFDEDFDTAHQVFQWIFRVSHNWSGVSDLIPRMKSHLGARSDDSEDSSRPGSSKSSSQYDLEAITDYSIFFRERFCTAAASLAASMHISIENIGVLYDKIIETGTLKPEDRVGKRNNPHQSRDDLELALRHSIFGKGQLLFLTRQLDADQTDKLLNTGFRFASVQHVGRNFAEAMQIPLAAIEVHMDNLRQYVENTSSAGKAGTWLSVFAIVPKANSKGFDVVVKRTEQDQLPDVQLLPGDVQPYQARFLQRLDGVCPTIAMDFLEDHDRKDLRRTPQEQHFAKVALHAMDALSKQVPSAWFQHARFVGKPVYANYSQPTGADTPITTIFSLVVCADAHTSTESCNNIARVPLSFFTARQQCTAGSPNHLVLTRDIHQEFGPLLTRKGAAKNTPSREKRFLTHKSKTNPSTRRPSAQSTSERSDTEYSSDTLELVDKPRAFGVSVTDTTAGAERDNVWGGILVNSETVMRSDEKKEGSAGVSMHDLGIRVAVGTSRMEATWVDELFAVAREAMSSRSG</sequence>
<feature type="transmembrane region" description="Helical" evidence="2">
    <location>
        <begin position="90"/>
        <end position="109"/>
    </location>
</feature>
<feature type="compositionally biased region" description="Basic and acidic residues" evidence="1">
    <location>
        <begin position="339"/>
        <end position="348"/>
    </location>
</feature>
<name>A0AAV9PH33_9PEZI</name>
<protein>
    <recommendedName>
        <fullName evidence="3">MHYT domain-containing protein</fullName>
    </recommendedName>
</protein>
<organism evidence="4 5">
    <name type="scientific">Saxophila tyrrhenica</name>
    <dbReference type="NCBI Taxonomy" id="1690608"/>
    <lineage>
        <taxon>Eukaryota</taxon>
        <taxon>Fungi</taxon>
        <taxon>Dikarya</taxon>
        <taxon>Ascomycota</taxon>
        <taxon>Pezizomycotina</taxon>
        <taxon>Dothideomycetes</taxon>
        <taxon>Dothideomycetidae</taxon>
        <taxon>Mycosphaerellales</taxon>
        <taxon>Extremaceae</taxon>
        <taxon>Saxophila</taxon>
    </lineage>
</organism>
<keyword evidence="2" id="KW-1133">Transmembrane helix</keyword>
<feature type="transmembrane region" description="Helical" evidence="2">
    <location>
        <begin position="16"/>
        <end position="36"/>
    </location>
</feature>
<dbReference type="AlphaFoldDB" id="A0AAV9PH33"/>
<feature type="compositionally biased region" description="Polar residues" evidence="1">
    <location>
        <begin position="707"/>
        <end position="731"/>
    </location>
</feature>
<reference evidence="4 5" key="1">
    <citation type="submission" date="2023-08" db="EMBL/GenBank/DDBJ databases">
        <title>Black Yeasts Isolated from many extreme environments.</title>
        <authorList>
            <person name="Coleine C."/>
            <person name="Stajich J.E."/>
            <person name="Selbmann L."/>
        </authorList>
    </citation>
    <scope>NUCLEOTIDE SEQUENCE [LARGE SCALE GENOMIC DNA]</scope>
    <source>
        <strain evidence="4 5">CCFEE 5935</strain>
    </source>
</reference>
<dbReference type="PANTHER" id="PTHR35152">
    <property type="entry name" value="DOMAIN SIGNALLING PROTEIN, PUTATIVE (AFU_ORTHOLOGUE AFUA_5G11310)-RELATED"/>
    <property type="match status" value="1"/>
</dbReference>
<feature type="transmembrane region" description="Helical" evidence="2">
    <location>
        <begin position="48"/>
        <end position="70"/>
    </location>
</feature>
<keyword evidence="5" id="KW-1185">Reference proteome</keyword>
<dbReference type="Proteomes" id="UP001337655">
    <property type="component" value="Unassembled WGS sequence"/>
</dbReference>
<feature type="region of interest" description="Disordered" evidence="1">
    <location>
        <begin position="337"/>
        <end position="357"/>
    </location>
</feature>
<comment type="caution">
    <text evidence="4">The sequence shown here is derived from an EMBL/GenBank/DDBJ whole genome shotgun (WGS) entry which is preliminary data.</text>
</comment>
<proteinExistence type="predicted"/>
<evidence type="ECO:0000259" key="3">
    <source>
        <dbReference type="PROSITE" id="PS50924"/>
    </source>
</evidence>
<evidence type="ECO:0000256" key="1">
    <source>
        <dbReference type="SAM" id="MobiDB-lite"/>
    </source>
</evidence>
<feature type="region of interest" description="Disordered" evidence="1">
    <location>
        <begin position="683"/>
        <end position="731"/>
    </location>
</feature>
<dbReference type="GeneID" id="89925780"/>
<feature type="transmembrane region" description="Helical" evidence="2">
    <location>
        <begin position="230"/>
        <end position="252"/>
    </location>
</feature>
<dbReference type="PANTHER" id="PTHR35152:SF1">
    <property type="entry name" value="DOMAIN SIGNALLING PROTEIN, PUTATIVE (AFU_ORTHOLOGUE AFUA_5G11310)-RELATED"/>
    <property type="match status" value="1"/>
</dbReference>
<dbReference type="InterPro" id="IPR005330">
    <property type="entry name" value="MHYT_dom"/>
</dbReference>
<dbReference type="Pfam" id="PF03707">
    <property type="entry name" value="MHYT"/>
    <property type="match status" value="2"/>
</dbReference>
<dbReference type="EMBL" id="JAVRRT010000006">
    <property type="protein sequence ID" value="KAK5171290.1"/>
    <property type="molecule type" value="Genomic_DNA"/>
</dbReference>
<feature type="domain" description="MHYT" evidence="3">
    <location>
        <begin position="12"/>
        <end position="215"/>
    </location>
</feature>
<evidence type="ECO:0000313" key="4">
    <source>
        <dbReference type="EMBL" id="KAK5171290.1"/>
    </source>
</evidence>
<feature type="transmembrane region" description="Helical" evidence="2">
    <location>
        <begin position="154"/>
        <end position="179"/>
    </location>
</feature>
<dbReference type="PROSITE" id="PS50924">
    <property type="entry name" value="MHYT"/>
    <property type="match status" value="1"/>
</dbReference>
<keyword evidence="2" id="KW-0812">Transmembrane</keyword>
<feature type="transmembrane region" description="Helical" evidence="2">
    <location>
        <begin position="121"/>
        <end position="142"/>
    </location>
</feature>
<dbReference type="RefSeq" id="XP_064660318.1">
    <property type="nucleotide sequence ID" value="XM_064801688.1"/>
</dbReference>
<evidence type="ECO:0000313" key="5">
    <source>
        <dbReference type="Proteomes" id="UP001337655"/>
    </source>
</evidence>
<accession>A0AAV9PH33</accession>
<feature type="transmembrane region" description="Helical" evidence="2">
    <location>
        <begin position="191"/>
        <end position="210"/>
    </location>
</feature>
<evidence type="ECO:0000256" key="2">
    <source>
        <dbReference type="SAM" id="Phobius"/>
    </source>
</evidence>
<keyword evidence="2" id="KW-0472">Membrane</keyword>
<gene>
    <name evidence="4" type="ORF">LTR77_004434</name>
</gene>